<evidence type="ECO:0000256" key="1">
    <source>
        <dbReference type="SAM" id="MobiDB-lite"/>
    </source>
</evidence>
<dbReference type="OrthoDB" id="1681765at2759"/>
<feature type="compositionally biased region" description="Low complexity" evidence="1">
    <location>
        <begin position="55"/>
        <end position="64"/>
    </location>
</feature>
<dbReference type="EMBL" id="JAAIUW010000008">
    <property type="protein sequence ID" value="KAF7820636.1"/>
    <property type="molecule type" value="Genomic_DNA"/>
</dbReference>
<evidence type="ECO:0000259" key="2">
    <source>
        <dbReference type="Pfam" id="PF26138"/>
    </source>
</evidence>
<gene>
    <name evidence="3" type="ORF">G2W53_026091</name>
</gene>
<evidence type="ECO:0000313" key="3">
    <source>
        <dbReference type="EMBL" id="KAF7820636.1"/>
    </source>
</evidence>
<dbReference type="Pfam" id="PF26138">
    <property type="entry name" value="DUF8040"/>
    <property type="match status" value="1"/>
</dbReference>
<accession>A0A834TGA9</accession>
<dbReference type="Proteomes" id="UP000634136">
    <property type="component" value="Unassembled WGS sequence"/>
</dbReference>
<dbReference type="AlphaFoldDB" id="A0A834TGA9"/>
<dbReference type="InterPro" id="IPR058353">
    <property type="entry name" value="DUF8040"/>
</dbReference>
<feature type="region of interest" description="Disordered" evidence="1">
    <location>
        <begin position="47"/>
        <end position="83"/>
    </location>
</feature>
<dbReference type="PANTHER" id="PTHR22930:SF221">
    <property type="entry name" value="NUCLEASE HARBI1"/>
    <property type="match status" value="1"/>
</dbReference>
<comment type="caution">
    <text evidence="3">The sequence shown here is derived from an EMBL/GenBank/DDBJ whole genome shotgun (WGS) entry which is preliminary data.</text>
</comment>
<dbReference type="PANTHER" id="PTHR22930">
    <property type="match status" value="1"/>
</dbReference>
<feature type="domain" description="DUF8040" evidence="2">
    <location>
        <begin position="90"/>
        <end position="123"/>
    </location>
</feature>
<name>A0A834TGA9_9FABA</name>
<dbReference type="InterPro" id="IPR045249">
    <property type="entry name" value="HARBI1-like"/>
</dbReference>
<protein>
    <submittedName>
        <fullName evidence="3">Protein ANTAGONIST OF LIKE HETEROCHROMATIN PROTEIN 1-like</fullName>
    </submittedName>
</protein>
<proteinExistence type="predicted"/>
<organism evidence="3 4">
    <name type="scientific">Senna tora</name>
    <dbReference type="NCBI Taxonomy" id="362788"/>
    <lineage>
        <taxon>Eukaryota</taxon>
        <taxon>Viridiplantae</taxon>
        <taxon>Streptophyta</taxon>
        <taxon>Embryophyta</taxon>
        <taxon>Tracheophyta</taxon>
        <taxon>Spermatophyta</taxon>
        <taxon>Magnoliopsida</taxon>
        <taxon>eudicotyledons</taxon>
        <taxon>Gunneridae</taxon>
        <taxon>Pentapetalae</taxon>
        <taxon>rosids</taxon>
        <taxon>fabids</taxon>
        <taxon>Fabales</taxon>
        <taxon>Fabaceae</taxon>
        <taxon>Caesalpinioideae</taxon>
        <taxon>Cassia clade</taxon>
        <taxon>Senna</taxon>
    </lineage>
</organism>
<evidence type="ECO:0000313" key="4">
    <source>
        <dbReference type="Proteomes" id="UP000634136"/>
    </source>
</evidence>
<keyword evidence="4" id="KW-1185">Reference proteome</keyword>
<feature type="compositionally biased region" description="Gly residues" evidence="1">
    <location>
        <begin position="65"/>
        <end position="79"/>
    </location>
</feature>
<sequence>MLYSWLTHLLRTENSEYLKFKHEGSKHLDLLERCYKDVIATGYRTLEPYEDPSSNEGGNNNDGNANGGDIGLRGEGGGNSEEIDEGVENIIGHRAMYRNVEERFQHSGETVHRQFYRVLKAVRKLGTYIIRPVDPMFRDATGYLVNDDRYWPYFKDFIGAIDGTHTPVHVLVDKVIPFTGRKGYTYTNVVANGYDLNFLRDIENINEFEDMEQDCNDDRTGFQVDWEEPTQEDNRKMKEIRDVIRNQIPRRRR</sequence>
<reference evidence="3" key="1">
    <citation type="submission" date="2020-09" db="EMBL/GenBank/DDBJ databases">
        <title>Genome-Enabled Discovery of Anthraquinone Biosynthesis in Senna tora.</title>
        <authorList>
            <person name="Kang S.-H."/>
            <person name="Pandey R.P."/>
            <person name="Lee C.-M."/>
            <person name="Sim J.-S."/>
            <person name="Jeong J.-T."/>
            <person name="Choi B.-S."/>
            <person name="Jung M."/>
            <person name="Ginzburg D."/>
            <person name="Zhao K."/>
            <person name="Won S.Y."/>
            <person name="Oh T.-J."/>
            <person name="Yu Y."/>
            <person name="Kim N.-H."/>
            <person name="Lee O.R."/>
            <person name="Lee T.-H."/>
            <person name="Bashyal P."/>
            <person name="Kim T.-S."/>
            <person name="Lee W.-H."/>
            <person name="Kawkins C."/>
            <person name="Kim C.-K."/>
            <person name="Kim J.S."/>
            <person name="Ahn B.O."/>
            <person name="Rhee S.Y."/>
            <person name="Sohng J.K."/>
        </authorList>
    </citation>
    <scope>NUCLEOTIDE SEQUENCE</scope>
    <source>
        <tissue evidence="3">Leaf</tissue>
    </source>
</reference>